<dbReference type="Proteomes" id="UP000078389">
    <property type="component" value="Unassembled WGS sequence"/>
</dbReference>
<name>A0A178I4H4_9HYPH</name>
<gene>
    <name evidence="4" type="ORF">A3840_04530</name>
</gene>
<keyword evidence="5" id="KW-1185">Reference proteome</keyword>
<evidence type="ECO:0000313" key="4">
    <source>
        <dbReference type="EMBL" id="OAM79085.1"/>
    </source>
</evidence>
<comment type="caution">
    <text evidence="4">The sequence shown here is derived from an EMBL/GenBank/DDBJ whole genome shotgun (WGS) entry which is preliminary data.</text>
</comment>
<dbReference type="PANTHER" id="PTHR11895">
    <property type="entry name" value="TRANSAMIDASE"/>
    <property type="match status" value="1"/>
</dbReference>
<dbReference type="InterPro" id="IPR023631">
    <property type="entry name" value="Amidase_dom"/>
</dbReference>
<reference evidence="4 5" key="1">
    <citation type="submission" date="2016-03" db="EMBL/GenBank/DDBJ databases">
        <title>Genome sequencing of Devosia sp. S37.</title>
        <authorList>
            <person name="Mohd Nor M."/>
        </authorList>
    </citation>
    <scope>NUCLEOTIDE SEQUENCE [LARGE SCALE GENOMIC DNA]</scope>
    <source>
        <strain evidence="4 5">S37</strain>
    </source>
</reference>
<comment type="function">
    <text evidence="1">Hydrolyzes indole-3-acetamide (IAM) into indole-3-acetic acid (IAA).</text>
</comment>
<accession>A0A178I4H4</accession>
<dbReference type="PROSITE" id="PS00571">
    <property type="entry name" value="AMIDASES"/>
    <property type="match status" value="1"/>
</dbReference>
<dbReference type="PANTHER" id="PTHR11895:SF176">
    <property type="entry name" value="AMIDASE AMID-RELATED"/>
    <property type="match status" value="1"/>
</dbReference>
<dbReference type="Gene3D" id="3.90.1300.10">
    <property type="entry name" value="Amidase signature (AS) domain"/>
    <property type="match status" value="1"/>
</dbReference>
<sequence>MTPLHELSLAEIAQRLREGDVTARVVTGQILDRAQALSARTNAFITLLPERALAAADRADAARAAGRLLGPLHGVPITVKDMFDIAGVATTAGMPSRIDHVATQNATIIERLDAAGAIIIGKVNLAEGVFGKYLPPFNEPLNPWSLEHWGGASSGGSGVSVAAGLGYGSMASDTGGSIRMPSAVNGVTGLKPTWGRISRHGAFELAALLDHVGIIARSAEDVALMLQAVAGPDPKDPTTLARPAPDYRVALDEPVSGLRIGVPRQWLAHGVETGLLDAIETALAVFSRLGATISDAALAPEPELVDRWYDICTAHVALVHEESFMRHRDSYSEPLALAIETGRSLSSDRLQRAYRYRSEFSGRLAHGMMHLDLLAVPAIPTAPPTRRAVETMDNETMFALHRFTSPFSMAGVPTLTLPCGLTPQGLPYALQLVAKPLAEPLLLRAARAFQKETGHHQRRPGLL</sequence>
<dbReference type="InterPro" id="IPR036928">
    <property type="entry name" value="AS_sf"/>
</dbReference>
<evidence type="ECO:0000256" key="2">
    <source>
        <dbReference type="ARBA" id="ARBA00021874"/>
    </source>
</evidence>
<dbReference type="AlphaFoldDB" id="A0A178I4H4"/>
<dbReference type="GO" id="GO:0003824">
    <property type="term" value="F:catalytic activity"/>
    <property type="evidence" value="ECO:0007669"/>
    <property type="project" value="InterPro"/>
</dbReference>
<protein>
    <recommendedName>
        <fullName evidence="2">Indoleacetamide hydrolase</fullName>
    </recommendedName>
</protein>
<dbReference type="EMBL" id="LVVY01000065">
    <property type="protein sequence ID" value="OAM79085.1"/>
    <property type="molecule type" value="Genomic_DNA"/>
</dbReference>
<dbReference type="InterPro" id="IPR000120">
    <property type="entry name" value="Amidase"/>
</dbReference>
<evidence type="ECO:0000259" key="3">
    <source>
        <dbReference type="Pfam" id="PF01425"/>
    </source>
</evidence>
<dbReference type="Pfam" id="PF01425">
    <property type="entry name" value="Amidase"/>
    <property type="match status" value="1"/>
</dbReference>
<dbReference type="SUPFAM" id="SSF75304">
    <property type="entry name" value="Amidase signature (AS) enzymes"/>
    <property type="match status" value="1"/>
</dbReference>
<feature type="domain" description="Amidase" evidence="3">
    <location>
        <begin position="27"/>
        <end position="443"/>
    </location>
</feature>
<organism evidence="4 5">
    <name type="scientific">Devosia elaeis</name>
    <dbReference type="NCBI Taxonomy" id="1770058"/>
    <lineage>
        <taxon>Bacteria</taxon>
        <taxon>Pseudomonadati</taxon>
        <taxon>Pseudomonadota</taxon>
        <taxon>Alphaproteobacteria</taxon>
        <taxon>Hyphomicrobiales</taxon>
        <taxon>Devosiaceae</taxon>
        <taxon>Devosia</taxon>
    </lineage>
</organism>
<dbReference type="STRING" id="1770058.A3840_04530"/>
<dbReference type="InterPro" id="IPR020556">
    <property type="entry name" value="Amidase_CS"/>
</dbReference>
<evidence type="ECO:0000256" key="1">
    <source>
        <dbReference type="ARBA" id="ARBA00003871"/>
    </source>
</evidence>
<dbReference type="OrthoDB" id="8438154at2"/>
<evidence type="ECO:0000313" key="5">
    <source>
        <dbReference type="Proteomes" id="UP000078389"/>
    </source>
</evidence>
<proteinExistence type="predicted"/>
<dbReference type="RefSeq" id="WP_067452535.1">
    <property type="nucleotide sequence ID" value="NZ_LVVY01000065.1"/>
</dbReference>